<sequence>MAAPPTQSKYLALELAAKSGSLDELKAYTAKYICCMPPFRQKQLCAMAAGTGNVDCLKYLRDSDAQWDEMTPMIAAQNGAIDCLRHAYENGCPFDIRVCIYAAEAGQLEALRFAIDTASQPLNTAVAYAAAAKDNLPCLTYMVEKGCKVDPVIAGVAASRGAMSCMLFLVGHGVRLRAADIDYTQAVLPEGGQENASIRSRALCLIFALNQGAKLTRRHWNNAVGASAQRMLIERRKAFYLSIGYAKALTAAAKTDKTTAALFDMHINLSPPKKAAGKRVSGPAAAATPINGGKGNKAAAAGEEAIEEGACACDPVHAPLARIPKDVAEIIAG</sequence>
<evidence type="ECO:0000313" key="3">
    <source>
        <dbReference type="Proteomes" id="UP000007264"/>
    </source>
</evidence>
<dbReference type="SUPFAM" id="SSF48403">
    <property type="entry name" value="Ankyrin repeat"/>
    <property type="match status" value="1"/>
</dbReference>
<proteinExistence type="predicted"/>
<accession>I0Z1A9</accession>
<dbReference type="GeneID" id="17042430"/>
<evidence type="ECO:0000256" key="1">
    <source>
        <dbReference type="SAM" id="MobiDB-lite"/>
    </source>
</evidence>
<dbReference type="Proteomes" id="UP000007264">
    <property type="component" value="Unassembled WGS sequence"/>
</dbReference>
<dbReference type="AlphaFoldDB" id="I0Z1A9"/>
<evidence type="ECO:0000313" key="2">
    <source>
        <dbReference type="EMBL" id="EIE24428.1"/>
    </source>
</evidence>
<name>I0Z1A9_COCSC</name>
<comment type="caution">
    <text evidence="2">The sequence shown here is derived from an EMBL/GenBank/DDBJ whole genome shotgun (WGS) entry which is preliminary data.</text>
</comment>
<reference evidence="2 3" key="1">
    <citation type="journal article" date="2012" name="Genome Biol.">
        <title>The genome of the polar eukaryotic microalga coccomyxa subellipsoidea reveals traits of cold adaptation.</title>
        <authorList>
            <person name="Blanc G."/>
            <person name="Agarkova I."/>
            <person name="Grimwood J."/>
            <person name="Kuo A."/>
            <person name="Brueggeman A."/>
            <person name="Dunigan D."/>
            <person name="Gurnon J."/>
            <person name="Ladunga I."/>
            <person name="Lindquist E."/>
            <person name="Lucas S."/>
            <person name="Pangilinan J."/>
            <person name="Proschold T."/>
            <person name="Salamov A."/>
            <person name="Schmutz J."/>
            <person name="Weeks D."/>
            <person name="Yamada T."/>
            <person name="Claverie J.M."/>
            <person name="Grigoriev I."/>
            <person name="Van Etten J."/>
            <person name="Lomsadze A."/>
            <person name="Borodovsky M."/>
        </authorList>
    </citation>
    <scope>NUCLEOTIDE SEQUENCE [LARGE SCALE GENOMIC DNA]</scope>
    <source>
        <strain evidence="2 3">C-169</strain>
    </source>
</reference>
<feature type="region of interest" description="Disordered" evidence="1">
    <location>
        <begin position="274"/>
        <end position="297"/>
    </location>
</feature>
<dbReference type="OrthoDB" id="546672at2759"/>
<organism evidence="2 3">
    <name type="scientific">Coccomyxa subellipsoidea (strain C-169)</name>
    <name type="common">Green microalga</name>
    <dbReference type="NCBI Taxonomy" id="574566"/>
    <lineage>
        <taxon>Eukaryota</taxon>
        <taxon>Viridiplantae</taxon>
        <taxon>Chlorophyta</taxon>
        <taxon>core chlorophytes</taxon>
        <taxon>Trebouxiophyceae</taxon>
        <taxon>Trebouxiophyceae incertae sedis</taxon>
        <taxon>Coccomyxaceae</taxon>
        <taxon>Coccomyxa</taxon>
        <taxon>Coccomyxa subellipsoidea</taxon>
    </lineage>
</organism>
<keyword evidence="3" id="KW-1185">Reference proteome</keyword>
<dbReference type="RefSeq" id="XP_005648972.1">
    <property type="nucleotide sequence ID" value="XM_005648915.1"/>
</dbReference>
<evidence type="ECO:0008006" key="4">
    <source>
        <dbReference type="Google" id="ProtNLM"/>
    </source>
</evidence>
<protein>
    <recommendedName>
        <fullName evidence="4">Ankyrin</fullName>
    </recommendedName>
</protein>
<dbReference type="EMBL" id="AGSI01000005">
    <property type="protein sequence ID" value="EIE24428.1"/>
    <property type="molecule type" value="Genomic_DNA"/>
</dbReference>
<dbReference type="KEGG" id="csl:COCSUDRAFT_40827"/>
<dbReference type="STRING" id="574566.I0Z1A9"/>
<dbReference type="Gene3D" id="1.25.40.20">
    <property type="entry name" value="Ankyrin repeat-containing domain"/>
    <property type="match status" value="1"/>
</dbReference>
<gene>
    <name evidence="2" type="ORF">COCSUDRAFT_40827</name>
</gene>
<dbReference type="InterPro" id="IPR036770">
    <property type="entry name" value="Ankyrin_rpt-contain_sf"/>
</dbReference>